<dbReference type="STRING" id="3821.A0A151UA44"/>
<dbReference type="AlphaFoldDB" id="A0A151UA44"/>
<evidence type="ECO:0000259" key="1">
    <source>
        <dbReference type="Pfam" id="PF00078"/>
    </source>
</evidence>
<dbReference type="PANTHER" id="PTHR31635:SF196">
    <property type="entry name" value="REVERSE TRANSCRIPTASE DOMAIN-CONTAINING PROTEIN-RELATED"/>
    <property type="match status" value="1"/>
</dbReference>
<dbReference type="Proteomes" id="UP000075243">
    <property type="component" value="Chromosome 1"/>
</dbReference>
<dbReference type="CDD" id="cd01650">
    <property type="entry name" value="RT_nLTR_like"/>
    <property type="match status" value="1"/>
</dbReference>
<dbReference type="EMBL" id="CM003603">
    <property type="protein sequence ID" value="KYP76194.1"/>
    <property type="molecule type" value="Genomic_DNA"/>
</dbReference>
<evidence type="ECO:0000313" key="3">
    <source>
        <dbReference type="Proteomes" id="UP000075243"/>
    </source>
</evidence>
<feature type="non-terminal residue" evidence="2">
    <location>
        <position position="1"/>
    </location>
</feature>
<dbReference type="InterPro" id="IPR043502">
    <property type="entry name" value="DNA/RNA_pol_sf"/>
</dbReference>
<reference evidence="2 3" key="1">
    <citation type="journal article" date="2012" name="Nat. Biotechnol.">
        <title>Draft genome sequence of pigeonpea (Cajanus cajan), an orphan legume crop of resource-poor farmers.</title>
        <authorList>
            <person name="Varshney R.K."/>
            <person name="Chen W."/>
            <person name="Li Y."/>
            <person name="Bharti A.K."/>
            <person name="Saxena R.K."/>
            <person name="Schlueter J.A."/>
            <person name="Donoghue M.T."/>
            <person name="Azam S."/>
            <person name="Fan G."/>
            <person name="Whaley A.M."/>
            <person name="Farmer A.D."/>
            <person name="Sheridan J."/>
            <person name="Iwata A."/>
            <person name="Tuteja R."/>
            <person name="Penmetsa R.V."/>
            <person name="Wu W."/>
            <person name="Upadhyaya H.D."/>
            <person name="Yang S.P."/>
            <person name="Shah T."/>
            <person name="Saxena K.B."/>
            <person name="Michael T."/>
            <person name="McCombie W.R."/>
            <person name="Yang B."/>
            <person name="Zhang G."/>
            <person name="Yang H."/>
            <person name="Wang J."/>
            <person name="Spillane C."/>
            <person name="Cook D.R."/>
            <person name="May G.D."/>
            <person name="Xu X."/>
            <person name="Jackson S.A."/>
        </authorList>
    </citation>
    <scope>NUCLEOTIDE SEQUENCE [LARGE SCALE GENOMIC DNA]</scope>
    <source>
        <strain evidence="3">cv. Asha</strain>
    </source>
</reference>
<organism evidence="2 3">
    <name type="scientific">Cajanus cajan</name>
    <name type="common">Pigeon pea</name>
    <name type="synonym">Cajanus indicus</name>
    <dbReference type="NCBI Taxonomy" id="3821"/>
    <lineage>
        <taxon>Eukaryota</taxon>
        <taxon>Viridiplantae</taxon>
        <taxon>Streptophyta</taxon>
        <taxon>Embryophyta</taxon>
        <taxon>Tracheophyta</taxon>
        <taxon>Spermatophyta</taxon>
        <taxon>Magnoliopsida</taxon>
        <taxon>eudicotyledons</taxon>
        <taxon>Gunneridae</taxon>
        <taxon>Pentapetalae</taxon>
        <taxon>rosids</taxon>
        <taxon>fabids</taxon>
        <taxon>Fabales</taxon>
        <taxon>Fabaceae</taxon>
        <taxon>Papilionoideae</taxon>
        <taxon>50 kb inversion clade</taxon>
        <taxon>NPAAA clade</taxon>
        <taxon>indigoferoid/millettioid clade</taxon>
        <taxon>Phaseoleae</taxon>
        <taxon>Cajanus</taxon>
    </lineage>
</organism>
<name>A0A151UA44_CAJCA</name>
<dbReference type="InterPro" id="IPR000477">
    <property type="entry name" value="RT_dom"/>
</dbReference>
<protein>
    <submittedName>
        <fullName evidence="2">Retrovirus-related Pol polyprotein LINE-1</fullName>
    </submittedName>
</protein>
<dbReference type="SUPFAM" id="SSF56672">
    <property type="entry name" value="DNA/RNA polymerases"/>
    <property type="match status" value="1"/>
</dbReference>
<keyword evidence="3" id="KW-1185">Reference proteome</keyword>
<dbReference type="Gramene" id="C.cajan_19840.t">
    <property type="protein sequence ID" value="C.cajan_19840.t"/>
    <property type="gene ID" value="C.cajan_19840"/>
</dbReference>
<feature type="domain" description="Reverse transcriptase" evidence="1">
    <location>
        <begin position="220"/>
        <end position="340"/>
    </location>
</feature>
<dbReference type="PANTHER" id="PTHR31635">
    <property type="entry name" value="REVERSE TRANSCRIPTASE DOMAIN-CONTAINING PROTEIN-RELATED"/>
    <property type="match status" value="1"/>
</dbReference>
<accession>A0A151UA44</accession>
<evidence type="ECO:0000313" key="2">
    <source>
        <dbReference type="EMBL" id="KYP76194.1"/>
    </source>
</evidence>
<proteinExistence type="predicted"/>
<sequence>EYEQVLEQEEILWFQKSRCKWLEQGDRNTKYFHGTTMIRRRKNRIMRIQNDPGDWIENQSDLENMATTFYRSLFTEHGDYEPFCLSNSFPEISQEDKNMLAAPLSHQEIWNALSRMGNWKAPGPDGFHALFYKSNWSTVDPSLCKLIQNIQENPGKVVEINKIFITLIPKVENVVSLKQMRPISLCNVSYKLITKSIAARLRNLIGGLVGVNQCSFVPNRQGDPLSPYIFVLCLERLFHLIEIVISHKLWTPIKLSKKGPPLSYLAFADDLILFSKASLDQAKIIKTCLDLFCQSSSMKVSQDKTRVFFSKNVGWPVKSEISSTLGFQRTDNLGKYLGIQLHHERVSKRKLQSVMDHINKRSFIWGDTSNHRRLHAVAWETLCLPKSEGGLNMREARLINKIFMMKNSKSKLWVQVIRAKYACGEEVIPVVTKRNVASNLWKGICDAWDAVTPFIAWNIGDGKKTKFWKDRWLPSKIILRDVALAHIPVEVSDRKVHDYVSAEGDWKAEEFHKLIPWSVQLEIMGVATPHVENDEDQLVWGGSRDEGFSIKNA</sequence>
<dbReference type="Pfam" id="PF00078">
    <property type="entry name" value="RVT_1"/>
    <property type="match status" value="1"/>
</dbReference>
<gene>
    <name evidence="2" type="ORF">KK1_020424</name>
</gene>